<evidence type="ECO:0000313" key="1">
    <source>
        <dbReference type="EMBL" id="WFL76709.1"/>
    </source>
</evidence>
<organism evidence="1 2">
    <name type="scientific">Altererythrobacter arenosus</name>
    <dbReference type="NCBI Taxonomy" id="3032592"/>
    <lineage>
        <taxon>Bacteria</taxon>
        <taxon>Pseudomonadati</taxon>
        <taxon>Pseudomonadota</taxon>
        <taxon>Alphaproteobacteria</taxon>
        <taxon>Sphingomonadales</taxon>
        <taxon>Erythrobacteraceae</taxon>
        <taxon>Altererythrobacter</taxon>
    </lineage>
</organism>
<accession>A0ABY8FNW1</accession>
<dbReference type="Gene3D" id="3.30.572.10">
    <property type="entry name" value="Thymidylate synthase/dCMP hydroxymethylase domain"/>
    <property type="match status" value="1"/>
</dbReference>
<keyword evidence="2" id="KW-1185">Reference proteome</keyword>
<dbReference type="SUPFAM" id="SSF55831">
    <property type="entry name" value="Thymidylate synthase/dCMP hydroxymethylase"/>
    <property type="match status" value="1"/>
</dbReference>
<gene>
    <name evidence="1" type="ORF">P7228_11965</name>
</gene>
<dbReference type="EMBL" id="CP121106">
    <property type="protein sequence ID" value="WFL76709.1"/>
    <property type="molecule type" value="Genomic_DNA"/>
</dbReference>
<protein>
    <submittedName>
        <fullName evidence="1">Uncharacterized protein</fullName>
    </submittedName>
</protein>
<evidence type="ECO:0000313" key="2">
    <source>
        <dbReference type="Proteomes" id="UP001215827"/>
    </source>
</evidence>
<dbReference type="InterPro" id="IPR036926">
    <property type="entry name" value="Thymidate_synth/dCMP_Mease_sf"/>
</dbReference>
<reference evidence="1 2" key="1">
    <citation type="submission" date="2023-03" db="EMBL/GenBank/DDBJ databases">
        <title>Altererythrobacter sp. CAU 1644 isolated from sand.</title>
        <authorList>
            <person name="Kim W."/>
        </authorList>
    </citation>
    <scope>NUCLEOTIDE SEQUENCE [LARGE SCALE GENOMIC DNA]</scope>
    <source>
        <strain evidence="1 2">CAU 1644</strain>
    </source>
</reference>
<dbReference type="Proteomes" id="UP001215827">
    <property type="component" value="Chromosome"/>
</dbReference>
<name>A0ABY8FNW1_9SPHN</name>
<sequence length="232" mass="26896">MRIFEAKSFVECFRAASAYVLHSARRKSDMNEIQDIILKVSFSDEDAEELARFVEKVSSDDRFRFGLEKATRAYVREVDSITKPSYIGRLKDYCFIKPGSNDFAGIAQFDVLQRVVAETPQASNLVLAVHHPSDIEDGFRPGYVPCLSFIDVKYRHGSLSVKFFFRSCDFQEVLLYDLYFCIKIFEKIEAIFKENEKVVIEDRCAIFYFSRAFFYKRRSHLLQGVLDMADVG</sequence>
<proteinExistence type="predicted"/>
<dbReference type="RefSeq" id="WP_278015470.1">
    <property type="nucleotide sequence ID" value="NZ_CP121106.1"/>
</dbReference>